<feature type="region of interest" description="Disordered" evidence="1">
    <location>
        <begin position="1338"/>
        <end position="1357"/>
    </location>
</feature>
<evidence type="ECO:0000313" key="4">
    <source>
        <dbReference type="Proteomes" id="UP001219525"/>
    </source>
</evidence>
<accession>A0AAD6UX34</accession>
<dbReference type="InterPro" id="IPR046616">
    <property type="entry name" value="DUF6729"/>
</dbReference>
<reference evidence="3" key="1">
    <citation type="submission" date="2023-03" db="EMBL/GenBank/DDBJ databases">
        <title>Massive genome expansion in bonnet fungi (Mycena s.s.) driven by repeated elements and novel gene families across ecological guilds.</title>
        <authorList>
            <consortium name="Lawrence Berkeley National Laboratory"/>
            <person name="Harder C.B."/>
            <person name="Miyauchi S."/>
            <person name="Viragh M."/>
            <person name="Kuo A."/>
            <person name="Thoen E."/>
            <person name="Andreopoulos B."/>
            <person name="Lu D."/>
            <person name="Skrede I."/>
            <person name="Drula E."/>
            <person name="Henrissat B."/>
            <person name="Morin E."/>
            <person name="Kohler A."/>
            <person name="Barry K."/>
            <person name="LaButti K."/>
            <person name="Morin E."/>
            <person name="Salamov A."/>
            <person name="Lipzen A."/>
            <person name="Mereny Z."/>
            <person name="Hegedus B."/>
            <person name="Baldrian P."/>
            <person name="Stursova M."/>
            <person name="Weitz H."/>
            <person name="Taylor A."/>
            <person name="Grigoriev I.V."/>
            <person name="Nagy L.G."/>
            <person name="Martin F."/>
            <person name="Kauserud H."/>
        </authorList>
    </citation>
    <scope>NUCLEOTIDE SEQUENCE</scope>
    <source>
        <strain evidence="3">9144</strain>
    </source>
</reference>
<dbReference type="InterPro" id="IPR036397">
    <property type="entry name" value="RNaseH_sf"/>
</dbReference>
<evidence type="ECO:0000256" key="1">
    <source>
        <dbReference type="SAM" id="MobiDB-lite"/>
    </source>
</evidence>
<dbReference type="Gene3D" id="3.30.420.10">
    <property type="entry name" value="Ribonuclease H-like superfamily/Ribonuclease H"/>
    <property type="match status" value="1"/>
</dbReference>
<feature type="compositionally biased region" description="Low complexity" evidence="1">
    <location>
        <begin position="49"/>
        <end position="59"/>
    </location>
</feature>
<dbReference type="SUPFAM" id="SSF53098">
    <property type="entry name" value="Ribonuclease H-like"/>
    <property type="match status" value="1"/>
</dbReference>
<dbReference type="InterPro" id="IPR012337">
    <property type="entry name" value="RNaseH-like_sf"/>
</dbReference>
<feature type="compositionally biased region" description="Polar residues" evidence="1">
    <location>
        <begin position="871"/>
        <end position="882"/>
    </location>
</feature>
<feature type="domain" description="DUF6729" evidence="2">
    <location>
        <begin position="243"/>
        <end position="429"/>
    </location>
</feature>
<name>A0AAD6UX34_9AGAR</name>
<keyword evidence="4" id="KW-1185">Reference proteome</keyword>
<gene>
    <name evidence="3" type="ORF">GGX14DRAFT_700530</name>
</gene>
<feature type="region of interest" description="Disordered" evidence="1">
    <location>
        <begin position="1379"/>
        <end position="1398"/>
    </location>
</feature>
<feature type="compositionally biased region" description="Polar residues" evidence="1">
    <location>
        <begin position="116"/>
        <end position="126"/>
    </location>
</feature>
<feature type="compositionally biased region" description="Acidic residues" evidence="1">
    <location>
        <begin position="883"/>
        <end position="893"/>
    </location>
</feature>
<protein>
    <recommendedName>
        <fullName evidence="2">DUF6729 domain-containing protein</fullName>
    </recommendedName>
</protein>
<dbReference type="EMBL" id="JARJCW010000083">
    <property type="protein sequence ID" value="KAJ7196514.1"/>
    <property type="molecule type" value="Genomic_DNA"/>
</dbReference>
<dbReference type="GO" id="GO:0003676">
    <property type="term" value="F:nucleic acid binding"/>
    <property type="evidence" value="ECO:0007669"/>
    <property type="project" value="InterPro"/>
</dbReference>
<organism evidence="3 4">
    <name type="scientific">Mycena pura</name>
    <dbReference type="NCBI Taxonomy" id="153505"/>
    <lineage>
        <taxon>Eukaryota</taxon>
        <taxon>Fungi</taxon>
        <taxon>Dikarya</taxon>
        <taxon>Basidiomycota</taxon>
        <taxon>Agaricomycotina</taxon>
        <taxon>Agaricomycetes</taxon>
        <taxon>Agaricomycetidae</taxon>
        <taxon>Agaricales</taxon>
        <taxon>Marasmiineae</taxon>
        <taxon>Mycenaceae</taxon>
        <taxon>Mycena</taxon>
    </lineage>
</organism>
<dbReference type="Pfam" id="PF20499">
    <property type="entry name" value="DUF6729"/>
    <property type="match status" value="1"/>
</dbReference>
<proteinExistence type="predicted"/>
<sequence length="1523" mass="169256">MSDTDTARNARPYTTLTGKRHANSGWGGRRVNSGRTSKKAKTAENTAESSQAQSSSDSSLRQPRRARDTSTPSIWRNLPPAAFFLPRTNNRSMPMSQPPEAESQNGRADGAHIAAQSEQHSSSTNPVRLTDVDYFNLNANLTFIQENDEFADIVSGDTVVHESMLDAVAVDDDDNAKAAERESADTIPDKDSTLERYLKAALSRIKREISLHGQPTCYARGDLFDRPPHPLFAIPTAAINGYKPDTFCHMDIFVWLPKLLPGAPDVFRCDCPAAMPLSKLGWNPNPIARRVRSFPRDFFLLTNRFICNPDRVGNPGCGKTFQGTDSHIIAQLPRFTQMAFPAFLSNCGALDKVIISMMGCTFATRFGPAPCSELFSELQRKHHDEVELMYLDGARHLQVDNVPPFSPFADKSGWAGAPPSTQYLKAMFVDSVQSRRVYLERGFACLPARVLKADHTFDFLKYMGGLRGQKIHAAAHTMVNEFEEMRKHALVPSKALEYVEDAFIEVSEGLKEHGHPACSVYYSDSPQSELAFIENVVPSLAENVSHITPYSDLIPFTCDPSIVRVHSADTPEIDDLCAELLDKAEASSGFLVVALAVRYEVTNESSTVSAIQLRTEDKNFVFDTSKFTSLAHFPPALRAVLTSASILKIGCGLRSAVSTLGTIYEDDELCKAANARRGSLLELGLHAKLKGAVSNSSYPIHTLIGIILQRAFMPLRNGDSITASPSHLHDEVEAIWQAYLKLAGQDSVGLPLTEEQGRENGRLVTVVHGNKPVAEGVIVGVHDGHLDVDQPEVGNKPAHRQRINITQKRTLIRITQFIHDKHNGLMVAAVSMLRTRSSISPVPSSAVERAFSTPATGGSYDESPIDFSGVGSDSFNAGQSGTTDEDLSMGEEDNDDLPTDIHEAVEHAQTMLHSAAEDNTMPTRVLDDAFHFMDRLIRLLSKVHTAFKPFCAHFSESIFLRDKDDEAAVRAVLEKKGIDWEWAKHAMSAQLNRRIRRYIPPRDILEKRLRALFDAYRDIVCSTETGKSTVFFSKEANEMAERLLETVRKGFLSDPAGLSLYFKMFVDDDGLIVYRTARGTNSVEGGIHMAVRRVFGSLQASPELAECILLNWFARHNRKVGTHNRTGLKFRGHHDIALIDELTEIAIELGVKLSFTPPCVLTTRITTSETFGIRPIALKLAEKYHITVLPPRTVVGVPHHHDVPVHTLTRLYTKPVNRYRSLQLRQRTLHCVTPVHTHAEYTKFRAIINRPEFRKSFKTFAAHDAHKNVNYLALAISWNSDVDNQDRIETDSNKRIYYKFPCQLEQHHKKVLLYKSQQSTMFMGSNADALKPFRDMLRDTVPGSAPPALEVPEGATDTSLSAEELTNLDLNLLDTLNIQRSKDAPPIPTSTPESEGTVEQSESIHLHATLQVNLTQLPTPQPASAPSRVVALQQTMLTNDGSASMLIQPTPDTSKPGDRCARCAFAYCRQRHTCPGRGNRTKCHSEDAAHQLSDRKKCRWSEEKIEREIARREAERHEPSVTG</sequence>
<dbReference type="Proteomes" id="UP001219525">
    <property type="component" value="Unassembled WGS sequence"/>
</dbReference>
<evidence type="ECO:0000259" key="2">
    <source>
        <dbReference type="Pfam" id="PF20499"/>
    </source>
</evidence>
<feature type="region of interest" description="Disordered" evidence="1">
    <location>
        <begin position="871"/>
        <end position="893"/>
    </location>
</feature>
<evidence type="ECO:0000313" key="3">
    <source>
        <dbReference type="EMBL" id="KAJ7196514.1"/>
    </source>
</evidence>
<comment type="caution">
    <text evidence="3">The sequence shown here is derived from an EMBL/GenBank/DDBJ whole genome shotgun (WGS) entry which is preliminary data.</text>
</comment>
<feature type="region of interest" description="Disordered" evidence="1">
    <location>
        <begin position="1"/>
        <end position="126"/>
    </location>
</feature>